<protein>
    <recommendedName>
        <fullName evidence="3">Heme-binding protein</fullName>
    </recommendedName>
</protein>
<dbReference type="InterPro" id="IPR038084">
    <property type="entry name" value="PduO/GlcC-like_sf"/>
</dbReference>
<dbReference type="Pfam" id="PF03928">
    <property type="entry name" value="HbpS-like"/>
    <property type="match status" value="1"/>
</dbReference>
<dbReference type="Gene3D" id="3.30.450.150">
    <property type="entry name" value="Haem-degrading domain"/>
    <property type="match status" value="1"/>
</dbReference>
<accession>A0A0R2BD46</accession>
<dbReference type="EMBL" id="AYYR01000009">
    <property type="protein sequence ID" value="KRM77647.1"/>
    <property type="molecule type" value="Genomic_DNA"/>
</dbReference>
<dbReference type="PANTHER" id="PTHR34309:SF10">
    <property type="entry name" value="SLR1406 PROTEIN"/>
    <property type="match status" value="1"/>
</dbReference>
<evidence type="ECO:0008006" key="3">
    <source>
        <dbReference type="Google" id="ProtNLM"/>
    </source>
</evidence>
<dbReference type="RefSeq" id="WP_054760842.1">
    <property type="nucleotide sequence ID" value="NZ_AYYR01000009.1"/>
</dbReference>
<dbReference type="SUPFAM" id="SSF143744">
    <property type="entry name" value="GlcG-like"/>
    <property type="match status" value="1"/>
</dbReference>
<comment type="caution">
    <text evidence="1">The sequence shown here is derived from an EMBL/GenBank/DDBJ whole genome shotgun (WGS) entry which is preliminary data.</text>
</comment>
<name>A0A0R2BD46_SECCO</name>
<dbReference type="InterPro" id="IPR052517">
    <property type="entry name" value="GlcG_carb_metab_protein"/>
</dbReference>
<organism evidence="1 2">
    <name type="scientific">Secundilactobacillus collinoides DSM 20515 = JCM 1123</name>
    <dbReference type="NCBI Taxonomy" id="1423733"/>
    <lineage>
        <taxon>Bacteria</taxon>
        <taxon>Bacillati</taxon>
        <taxon>Bacillota</taxon>
        <taxon>Bacilli</taxon>
        <taxon>Lactobacillales</taxon>
        <taxon>Lactobacillaceae</taxon>
        <taxon>Secundilactobacillus</taxon>
    </lineage>
</organism>
<dbReference type="Proteomes" id="UP000051845">
    <property type="component" value="Unassembled WGS sequence"/>
</dbReference>
<sequence length="141" mass="14347">MAKYLQTKQDITLALAQQLVAAGVTAATQKNVQVSVAILDLSGNLKAFAQMDNAAPVSVRVAIGKAASTIQLQDESGVFEQFVNNGQPSMMSTPGVLPLQGGVPIKVSQAVVGAVGVSGSTGDGDLALARKIVAVAEKQLS</sequence>
<dbReference type="AlphaFoldDB" id="A0A0R2BD46"/>
<proteinExistence type="predicted"/>
<gene>
    <name evidence="1" type="ORF">FC82_GL003014</name>
</gene>
<dbReference type="PATRIC" id="fig|1423733.4.peg.3138"/>
<dbReference type="PANTHER" id="PTHR34309">
    <property type="entry name" value="SLR1406 PROTEIN"/>
    <property type="match status" value="1"/>
</dbReference>
<reference evidence="1 2" key="1">
    <citation type="journal article" date="2015" name="Genome Announc.">
        <title>Expanding the biotechnology potential of lactobacilli through comparative genomics of 213 strains and associated genera.</title>
        <authorList>
            <person name="Sun Z."/>
            <person name="Harris H.M."/>
            <person name="McCann A."/>
            <person name="Guo C."/>
            <person name="Argimon S."/>
            <person name="Zhang W."/>
            <person name="Yang X."/>
            <person name="Jeffery I.B."/>
            <person name="Cooney J.C."/>
            <person name="Kagawa T.F."/>
            <person name="Liu W."/>
            <person name="Song Y."/>
            <person name="Salvetti E."/>
            <person name="Wrobel A."/>
            <person name="Rasinkangas P."/>
            <person name="Parkhill J."/>
            <person name="Rea M.C."/>
            <person name="O'Sullivan O."/>
            <person name="Ritari J."/>
            <person name="Douillard F.P."/>
            <person name="Paul Ross R."/>
            <person name="Yang R."/>
            <person name="Briner A.E."/>
            <person name="Felis G.E."/>
            <person name="de Vos W.M."/>
            <person name="Barrangou R."/>
            <person name="Klaenhammer T.R."/>
            <person name="Caufield P.W."/>
            <person name="Cui Y."/>
            <person name="Zhang H."/>
            <person name="O'Toole P.W."/>
        </authorList>
    </citation>
    <scope>NUCLEOTIDE SEQUENCE [LARGE SCALE GENOMIC DNA]</scope>
    <source>
        <strain evidence="1 2">DSM 20515</strain>
    </source>
</reference>
<evidence type="ECO:0000313" key="1">
    <source>
        <dbReference type="EMBL" id="KRM77647.1"/>
    </source>
</evidence>
<evidence type="ECO:0000313" key="2">
    <source>
        <dbReference type="Proteomes" id="UP000051845"/>
    </source>
</evidence>
<dbReference type="STRING" id="33960.TY91_02065"/>
<dbReference type="InterPro" id="IPR005624">
    <property type="entry name" value="PduO/GlcC-like"/>
</dbReference>